<sequence>MEESGPSLLRPRMARAVTKQGFTMIPDEIAHRTDLLPLAKLVFGFMVRKARNGSLSLGGQFFAEFWGSSKSRIAYAITQLEEVGLIAVERTGIGKRYIYNVLQYQNKASNTGTLSDNETVECWDTVSNVGTEVSNAGTRMRQRPSESKKNPPTPQGGRERIRSENGTEEKTKSRKGPTASPELREAVVALFYGSGVPKTQLRYFNPLVNDLALLSATPVEVRRRHK</sequence>
<gene>
    <name evidence="2" type="ORF">LCGC14_2890920</name>
</gene>
<accession>A0A0F8XX86</accession>
<feature type="non-terminal residue" evidence="2">
    <location>
        <position position="226"/>
    </location>
</feature>
<dbReference type="EMBL" id="LAZR01056653">
    <property type="protein sequence ID" value="KKK73727.1"/>
    <property type="molecule type" value="Genomic_DNA"/>
</dbReference>
<organism evidence="2">
    <name type="scientific">marine sediment metagenome</name>
    <dbReference type="NCBI Taxonomy" id="412755"/>
    <lineage>
        <taxon>unclassified sequences</taxon>
        <taxon>metagenomes</taxon>
        <taxon>ecological metagenomes</taxon>
    </lineage>
</organism>
<name>A0A0F8XX86_9ZZZZ</name>
<protein>
    <submittedName>
        <fullName evidence="2">Uncharacterized protein</fullName>
    </submittedName>
</protein>
<dbReference type="AlphaFoldDB" id="A0A0F8XX86"/>
<evidence type="ECO:0000256" key="1">
    <source>
        <dbReference type="SAM" id="MobiDB-lite"/>
    </source>
</evidence>
<reference evidence="2" key="1">
    <citation type="journal article" date="2015" name="Nature">
        <title>Complex archaea that bridge the gap between prokaryotes and eukaryotes.</title>
        <authorList>
            <person name="Spang A."/>
            <person name="Saw J.H."/>
            <person name="Jorgensen S.L."/>
            <person name="Zaremba-Niedzwiedzka K."/>
            <person name="Martijn J."/>
            <person name="Lind A.E."/>
            <person name="van Eijk R."/>
            <person name="Schleper C."/>
            <person name="Guy L."/>
            <person name="Ettema T.J."/>
        </authorList>
    </citation>
    <scope>NUCLEOTIDE SEQUENCE</scope>
</reference>
<evidence type="ECO:0000313" key="2">
    <source>
        <dbReference type="EMBL" id="KKK73727.1"/>
    </source>
</evidence>
<comment type="caution">
    <text evidence="2">The sequence shown here is derived from an EMBL/GenBank/DDBJ whole genome shotgun (WGS) entry which is preliminary data.</text>
</comment>
<feature type="region of interest" description="Disordered" evidence="1">
    <location>
        <begin position="133"/>
        <end position="183"/>
    </location>
</feature>
<feature type="compositionally biased region" description="Basic and acidic residues" evidence="1">
    <location>
        <begin position="157"/>
        <end position="171"/>
    </location>
</feature>
<proteinExistence type="predicted"/>